<dbReference type="AlphaFoldDB" id="A0A255XTT9"/>
<evidence type="ECO:0000313" key="5">
    <source>
        <dbReference type="Proteomes" id="UP000216361"/>
    </source>
</evidence>
<evidence type="ECO:0000256" key="1">
    <source>
        <dbReference type="ARBA" id="ARBA00023012"/>
    </source>
</evidence>
<evidence type="ECO:0000256" key="2">
    <source>
        <dbReference type="PROSITE-ProRule" id="PRU00110"/>
    </source>
</evidence>
<gene>
    <name evidence="4" type="ORF">CHR90_04920</name>
</gene>
<dbReference type="InterPro" id="IPR008207">
    <property type="entry name" value="Sig_transdc_His_kin_Hpt_dom"/>
</dbReference>
<comment type="caution">
    <text evidence="4">The sequence shown here is derived from an EMBL/GenBank/DDBJ whole genome shotgun (WGS) entry which is preliminary data.</text>
</comment>
<keyword evidence="2" id="KW-0597">Phosphoprotein</keyword>
<dbReference type="GO" id="GO:0000160">
    <property type="term" value="P:phosphorelay signal transduction system"/>
    <property type="evidence" value="ECO:0007669"/>
    <property type="project" value="UniProtKB-KW"/>
</dbReference>
<dbReference type="OrthoDB" id="9980702at2"/>
<evidence type="ECO:0000313" key="4">
    <source>
        <dbReference type="EMBL" id="OYQ20416.1"/>
    </source>
</evidence>
<reference evidence="4 5" key="1">
    <citation type="submission" date="2017-07" db="EMBL/GenBank/DDBJ databases">
        <title>Elstera cyanobacteriorum sp. nov., a novel bacterium isolated from cyanobacterial aggregates in a eutrophic lake.</title>
        <authorList>
            <person name="Cai H."/>
        </authorList>
    </citation>
    <scope>NUCLEOTIDE SEQUENCE [LARGE SCALE GENOMIC DNA]</scope>
    <source>
        <strain evidence="4 5">TH019</strain>
    </source>
</reference>
<dbReference type="Pfam" id="PF01627">
    <property type="entry name" value="Hpt"/>
    <property type="match status" value="1"/>
</dbReference>
<dbReference type="SUPFAM" id="SSF47226">
    <property type="entry name" value="Histidine-containing phosphotransfer domain, HPT domain"/>
    <property type="match status" value="1"/>
</dbReference>
<dbReference type="GO" id="GO:0004672">
    <property type="term" value="F:protein kinase activity"/>
    <property type="evidence" value="ECO:0007669"/>
    <property type="project" value="UniProtKB-ARBA"/>
</dbReference>
<dbReference type="Proteomes" id="UP000216361">
    <property type="component" value="Unassembled WGS sequence"/>
</dbReference>
<organism evidence="4 5">
    <name type="scientific">Elstera cyanobacteriorum</name>
    <dbReference type="NCBI Taxonomy" id="2022747"/>
    <lineage>
        <taxon>Bacteria</taxon>
        <taxon>Pseudomonadati</taxon>
        <taxon>Pseudomonadota</taxon>
        <taxon>Alphaproteobacteria</taxon>
        <taxon>Rhodospirillales</taxon>
        <taxon>Rhodospirillaceae</taxon>
        <taxon>Elstera</taxon>
    </lineage>
</organism>
<name>A0A255XTT9_9PROT</name>
<protein>
    <recommendedName>
        <fullName evidence="3">HPt domain-containing protein</fullName>
    </recommendedName>
</protein>
<proteinExistence type="predicted"/>
<dbReference type="RefSeq" id="WP_141210872.1">
    <property type="nucleotide sequence ID" value="NZ_BMJZ01000008.1"/>
</dbReference>
<evidence type="ECO:0000259" key="3">
    <source>
        <dbReference type="PROSITE" id="PS50894"/>
    </source>
</evidence>
<keyword evidence="5" id="KW-1185">Reference proteome</keyword>
<accession>A0A255XTT9</accession>
<feature type="modified residue" description="Phosphohistidine" evidence="2">
    <location>
        <position position="111"/>
    </location>
</feature>
<sequence>MTDTPLSPEARRAAAGLVALLLETDLTLEQRHYARALSRMVEEAPASASTPSQLGEVAFDRAVLAELYRYLPKVGCAAIIEQFRASADQILTDIETASTLGDVDRLAQAAHALIGTAGAVGMAGLAAEARGVVTDLRAHHPEMAMARAAKLRPLYDLSTLTLNRIIAEGDTP</sequence>
<feature type="domain" description="HPt" evidence="3">
    <location>
        <begin position="72"/>
        <end position="172"/>
    </location>
</feature>
<dbReference type="PROSITE" id="PS50894">
    <property type="entry name" value="HPT"/>
    <property type="match status" value="1"/>
</dbReference>
<dbReference type="Gene3D" id="1.20.120.160">
    <property type="entry name" value="HPT domain"/>
    <property type="match status" value="1"/>
</dbReference>
<dbReference type="InterPro" id="IPR036641">
    <property type="entry name" value="HPT_dom_sf"/>
</dbReference>
<dbReference type="EMBL" id="NOXS01000028">
    <property type="protein sequence ID" value="OYQ20416.1"/>
    <property type="molecule type" value="Genomic_DNA"/>
</dbReference>
<keyword evidence="1" id="KW-0902">Two-component regulatory system</keyword>